<gene>
    <name evidence="3" type="ORF">Cpir12675_006238</name>
</gene>
<dbReference type="PANTHER" id="PTHR24185:SF1">
    <property type="entry name" value="CALCIUM-INDEPENDENT PHOSPHOLIPASE A2-GAMMA"/>
    <property type="match status" value="1"/>
</dbReference>
<evidence type="ECO:0000256" key="1">
    <source>
        <dbReference type="ARBA" id="ARBA00022801"/>
    </source>
</evidence>
<keyword evidence="4" id="KW-1185">Reference proteome</keyword>
<dbReference type="Proteomes" id="UP001583280">
    <property type="component" value="Unassembled WGS sequence"/>
</dbReference>
<organism evidence="3 4">
    <name type="scientific">Ceratocystis pirilliformis</name>
    <dbReference type="NCBI Taxonomy" id="259994"/>
    <lineage>
        <taxon>Eukaryota</taxon>
        <taxon>Fungi</taxon>
        <taxon>Dikarya</taxon>
        <taxon>Ascomycota</taxon>
        <taxon>Pezizomycotina</taxon>
        <taxon>Sordariomycetes</taxon>
        <taxon>Hypocreomycetidae</taxon>
        <taxon>Microascales</taxon>
        <taxon>Ceratocystidaceae</taxon>
        <taxon>Ceratocystis</taxon>
    </lineage>
</organism>
<proteinExistence type="predicted"/>
<dbReference type="SUPFAM" id="SSF52151">
    <property type="entry name" value="FabD/lysophospholipase-like"/>
    <property type="match status" value="1"/>
</dbReference>
<keyword evidence="1" id="KW-0378">Hydrolase</keyword>
<sequence>MERIRDIEHLAEIPKPCEMFDLIGGSGTGGSLSGSKIWEVARATSAAATFFKSIKVGRDEIEFVNASFGHNNPCETVIIEAEKQFPSWEMVILSIGIGLGDVVQIGDTKDSMAATLRDLTMSSKAIALRLEKKYKNTERYYRFSVEKHP</sequence>
<evidence type="ECO:0000313" key="3">
    <source>
        <dbReference type="EMBL" id="KAL1888256.1"/>
    </source>
</evidence>
<dbReference type="Gene3D" id="3.40.1090.10">
    <property type="entry name" value="Cytosolic phospholipase A2 catalytic domain"/>
    <property type="match status" value="1"/>
</dbReference>
<evidence type="ECO:0000256" key="2">
    <source>
        <dbReference type="ARBA" id="ARBA00022963"/>
    </source>
</evidence>
<protein>
    <submittedName>
        <fullName evidence="3">Uncharacterized protein</fullName>
    </submittedName>
</protein>
<evidence type="ECO:0000313" key="4">
    <source>
        <dbReference type="Proteomes" id="UP001583280"/>
    </source>
</evidence>
<dbReference type="PANTHER" id="PTHR24185">
    <property type="entry name" value="CALCIUM-INDEPENDENT PHOSPHOLIPASE A2-GAMMA"/>
    <property type="match status" value="1"/>
</dbReference>
<keyword evidence="2" id="KW-0442">Lipid degradation</keyword>
<name>A0ABR3YJ29_9PEZI</name>
<reference evidence="3 4" key="1">
    <citation type="journal article" date="2024" name="IMA Fungus">
        <title>IMA Genome - F19 : A genome assembly and annotation guide to empower mycologists, including annotated draft genome sequences of Ceratocystis pirilliformis, Diaporthe australafricana, Fusarium ophioides, Paecilomyces lecythidis, and Sporothrix stenoceras.</title>
        <authorList>
            <person name="Aylward J."/>
            <person name="Wilson A.M."/>
            <person name="Visagie C.M."/>
            <person name="Spraker J."/>
            <person name="Barnes I."/>
            <person name="Buitendag C."/>
            <person name="Ceriani C."/>
            <person name="Del Mar Angel L."/>
            <person name="du Plessis D."/>
            <person name="Fuchs T."/>
            <person name="Gasser K."/>
            <person name="Kramer D."/>
            <person name="Li W."/>
            <person name="Munsamy K."/>
            <person name="Piso A."/>
            <person name="Price J.L."/>
            <person name="Sonnekus B."/>
            <person name="Thomas C."/>
            <person name="van der Nest A."/>
            <person name="van Dijk A."/>
            <person name="van Heerden A."/>
            <person name="van Vuuren N."/>
            <person name="Yilmaz N."/>
            <person name="Duong T.A."/>
            <person name="van der Merwe N.A."/>
            <person name="Wingfield M.J."/>
            <person name="Wingfield B.D."/>
        </authorList>
    </citation>
    <scope>NUCLEOTIDE SEQUENCE [LARGE SCALE GENOMIC DNA]</scope>
    <source>
        <strain evidence="3 4">CMW 12675</strain>
    </source>
</reference>
<dbReference type="EMBL" id="JAWDJO010000269">
    <property type="protein sequence ID" value="KAL1888256.1"/>
    <property type="molecule type" value="Genomic_DNA"/>
</dbReference>
<dbReference type="InterPro" id="IPR016035">
    <property type="entry name" value="Acyl_Trfase/lysoPLipase"/>
</dbReference>
<comment type="caution">
    <text evidence="3">The sequence shown here is derived from an EMBL/GenBank/DDBJ whole genome shotgun (WGS) entry which is preliminary data.</text>
</comment>
<accession>A0ABR3YJ29</accession>
<keyword evidence="2" id="KW-0443">Lipid metabolism</keyword>